<comment type="caution">
    <text evidence="1">The sequence shown here is derived from an EMBL/GenBank/DDBJ whole genome shotgun (WGS) entry which is preliminary data.</text>
</comment>
<evidence type="ECO:0000313" key="2">
    <source>
        <dbReference type="Proteomes" id="UP000545574"/>
    </source>
</evidence>
<dbReference type="Proteomes" id="UP000545574">
    <property type="component" value="Unassembled WGS sequence"/>
</dbReference>
<keyword evidence="2" id="KW-1185">Reference proteome</keyword>
<sequence>NESYQLHQCTDKGINPFWGTGEISRYWEYPSDIQNTSWRAPGHLFWICGDKAYTHLPGDWAGSCTIGIIKPAFFLLPHESGNNLGVPL</sequence>
<feature type="non-terminal residue" evidence="1">
    <location>
        <position position="88"/>
    </location>
</feature>
<gene>
    <name evidence="1" type="primary">Erv31_0</name>
    <name evidence="1" type="ORF">PANBIA_R14372</name>
</gene>
<feature type="non-terminal residue" evidence="1">
    <location>
        <position position="1"/>
    </location>
</feature>
<proteinExistence type="predicted"/>
<reference evidence="1 2" key="1">
    <citation type="submission" date="2019-09" db="EMBL/GenBank/DDBJ databases">
        <title>Bird 10,000 Genomes (B10K) Project - Family phase.</title>
        <authorList>
            <person name="Zhang G."/>
        </authorList>
    </citation>
    <scope>NUCLEOTIDE SEQUENCE [LARGE SCALE GENOMIC DNA]</scope>
    <source>
        <strain evidence="1">B10K-DU-030-18</strain>
    </source>
</reference>
<name>A0A7K6MB55_PANBI</name>
<protein>
    <submittedName>
        <fullName evidence="1">ENR1 protein</fullName>
    </submittedName>
</protein>
<dbReference type="AlphaFoldDB" id="A0A7K6MB55"/>
<evidence type="ECO:0000313" key="1">
    <source>
        <dbReference type="EMBL" id="NWW34341.1"/>
    </source>
</evidence>
<organism evidence="1 2">
    <name type="scientific">Panurus biarmicus</name>
    <name type="common">Bearded tit</name>
    <dbReference type="NCBI Taxonomy" id="181101"/>
    <lineage>
        <taxon>Eukaryota</taxon>
        <taxon>Metazoa</taxon>
        <taxon>Chordata</taxon>
        <taxon>Craniata</taxon>
        <taxon>Vertebrata</taxon>
        <taxon>Euteleostomi</taxon>
        <taxon>Archelosauria</taxon>
        <taxon>Archosauria</taxon>
        <taxon>Dinosauria</taxon>
        <taxon>Saurischia</taxon>
        <taxon>Theropoda</taxon>
        <taxon>Coelurosauria</taxon>
        <taxon>Aves</taxon>
        <taxon>Neognathae</taxon>
        <taxon>Neoaves</taxon>
        <taxon>Telluraves</taxon>
        <taxon>Australaves</taxon>
        <taxon>Passeriformes</taxon>
        <taxon>Sylvioidea</taxon>
        <taxon>Sylviidae</taxon>
        <taxon>Sylviidae incertae sedis</taxon>
        <taxon>Panurus</taxon>
    </lineage>
</organism>
<dbReference type="EMBL" id="VZRT01000605">
    <property type="protein sequence ID" value="NWW34341.1"/>
    <property type="molecule type" value="Genomic_DNA"/>
</dbReference>
<accession>A0A7K6MB55</accession>